<dbReference type="SUPFAM" id="SSF50037">
    <property type="entry name" value="C-terminal domain of transcriptional repressors"/>
    <property type="match status" value="1"/>
</dbReference>
<dbReference type="InterPro" id="IPR004143">
    <property type="entry name" value="BPL_LPL_catalytic"/>
</dbReference>
<protein>
    <recommendedName>
        <fullName evidence="5">biotin--[biotin carboxyl-carrier protein] ligase</fullName>
        <ecNumber evidence="5">6.3.4.15</ecNumber>
    </recommendedName>
</protein>
<sequence>MSLDISLIENALHQLTAAAYPSPIAIEVVDETGSTNADLMARVKQLNLPTVLIARHQTAGKGRAGRNWHSQADATLTFSIAWPFDCSMQRLSGLSLAVGVVIAERLRQLGAPVSLKWPNDLLKEGKKLGGVLIETQVGLNLTNWAVIGIGLNLRASSALENEIGQAVADLPWLAQMNPNDLLAELLQALQSMLTEFNVLGFRPFHDRWNQLHAYAQQTVSILDRGIVKQQGIAMGVDEDGCMLLRTSAGIQRIHTGDVSLRALE</sequence>
<dbReference type="InterPro" id="IPR045864">
    <property type="entry name" value="aa-tRNA-synth_II/BPL/LPL"/>
</dbReference>
<evidence type="ECO:0000256" key="1">
    <source>
        <dbReference type="ARBA" id="ARBA00022598"/>
    </source>
</evidence>
<keyword evidence="4" id="KW-0092">Biotin</keyword>
<name>A0A941E353_9BURK</name>
<feature type="domain" description="BPL/LPL catalytic" evidence="7">
    <location>
        <begin position="6"/>
        <end position="197"/>
    </location>
</feature>
<comment type="catalytic activity">
    <reaction evidence="6">
        <text>biotin + L-lysyl-[protein] + ATP = N(6)-biotinyl-L-lysyl-[protein] + AMP + diphosphate + H(+)</text>
        <dbReference type="Rhea" id="RHEA:11756"/>
        <dbReference type="Rhea" id="RHEA-COMP:9752"/>
        <dbReference type="Rhea" id="RHEA-COMP:10505"/>
        <dbReference type="ChEBI" id="CHEBI:15378"/>
        <dbReference type="ChEBI" id="CHEBI:29969"/>
        <dbReference type="ChEBI" id="CHEBI:30616"/>
        <dbReference type="ChEBI" id="CHEBI:33019"/>
        <dbReference type="ChEBI" id="CHEBI:57586"/>
        <dbReference type="ChEBI" id="CHEBI:83144"/>
        <dbReference type="ChEBI" id="CHEBI:456215"/>
        <dbReference type="EC" id="6.3.4.15"/>
    </reaction>
</comment>
<dbReference type="CDD" id="cd16442">
    <property type="entry name" value="BPL"/>
    <property type="match status" value="1"/>
</dbReference>
<evidence type="ECO:0000256" key="4">
    <source>
        <dbReference type="ARBA" id="ARBA00023267"/>
    </source>
</evidence>
<dbReference type="RefSeq" id="WP_212674886.1">
    <property type="nucleotide sequence ID" value="NZ_JAGSPJ010000002.1"/>
</dbReference>
<dbReference type="Gene3D" id="2.30.30.100">
    <property type="match status" value="1"/>
</dbReference>
<dbReference type="InterPro" id="IPR004408">
    <property type="entry name" value="Biotin_CoA_COase_ligase"/>
</dbReference>
<evidence type="ECO:0000256" key="3">
    <source>
        <dbReference type="ARBA" id="ARBA00022840"/>
    </source>
</evidence>
<dbReference type="Pfam" id="PF02237">
    <property type="entry name" value="BPL_C"/>
    <property type="match status" value="1"/>
</dbReference>
<dbReference type="Pfam" id="PF03099">
    <property type="entry name" value="BPL_LplA_LipB"/>
    <property type="match status" value="1"/>
</dbReference>
<dbReference type="SUPFAM" id="SSF55681">
    <property type="entry name" value="Class II aaRS and biotin synthetases"/>
    <property type="match status" value="1"/>
</dbReference>
<keyword evidence="2" id="KW-0547">Nucleotide-binding</keyword>
<evidence type="ECO:0000256" key="2">
    <source>
        <dbReference type="ARBA" id="ARBA00022741"/>
    </source>
</evidence>
<keyword evidence="3" id="KW-0067">ATP-binding</keyword>
<dbReference type="PANTHER" id="PTHR12835:SF5">
    <property type="entry name" value="BIOTIN--PROTEIN LIGASE"/>
    <property type="match status" value="1"/>
</dbReference>
<proteinExistence type="predicted"/>
<dbReference type="PANTHER" id="PTHR12835">
    <property type="entry name" value="BIOTIN PROTEIN LIGASE"/>
    <property type="match status" value="1"/>
</dbReference>
<keyword evidence="1 8" id="KW-0436">Ligase</keyword>
<reference evidence="8" key="1">
    <citation type="submission" date="2021-04" db="EMBL/GenBank/DDBJ databases">
        <title>novel species isolated from subtropical streams in China.</title>
        <authorList>
            <person name="Lu H."/>
        </authorList>
    </citation>
    <scope>NUCLEOTIDE SEQUENCE</scope>
    <source>
        <strain evidence="8">FT137W</strain>
    </source>
</reference>
<dbReference type="GO" id="GO:0004077">
    <property type="term" value="F:biotin--[biotin carboxyl-carrier protein] ligase activity"/>
    <property type="evidence" value="ECO:0007669"/>
    <property type="project" value="UniProtKB-EC"/>
</dbReference>
<dbReference type="GO" id="GO:0005737">
    <property type="term" value="C:cytoplasm"/>
    <property type="evidence" value="ECO:0007669"/>
    <property type="project" value="TreeGrafter"/>
</dbReference>
<dbReference type="InterPro" id="IPR003142">
    <property type="entry name" value="BPL_C"/>
</dbReference>
<dbReference type="NCBIfam" id="TIGR00121">
    <property type="entry name" value="birA_ligase"/>
    <property type="match status" value="1"/>
</dbReference>
<organism evidence="8 9">
    <name type="scientific">Undibacterium fentianense</name>
    <dbReference type="NCBI Taxonomy" id="2828728"/>
    <lineage>
        <taxon>Bacteria</taxon>
        <taxon>Pseudomonadati</taxon>
        <taxon>Pseudomonadota</taxon>
        <taxon>Betaproteobacteria</taxon>
        <taxon>Burkholderiales</taxon>
        <taxon>Oxalobacteraceae</taxon>
        <taxon>Undibacterium</taxon>
    </lineage>
</organism>
<dbReference type="GO" id="GO:0005524">
    <property type="term" value="F:ATP binding"/>
    <property type="evidence" value="ECO:0007669"/>
    <property type="project" value="UniProtKB-KW"/>
</dbReference>
<evidence type="ECO:0000256" key="5">
    <source>
        <dbReference type="ARBA" id="ARBA00024227"/>
    </source>
</evidence>
<accession>A0A941E353</accession>
<dbReference type="Gene3D" id="3.30.930.10">
    <property type="entry name" value="Bira Bifunctional Protein, Domain 2"/>
    <property type="match status" value="1"/>
</dbReference>
<dbReference type="PROSITE" id="PS51733">
    <property type="entry name" value="BPL_LPL_CATALYTIC"/>
    <property type="match status" value="1"/>
</dbReference>
<evidence type="ECO:0000259" key="7">
    <source>
        <dbReference type="PROSITE" id="PS51733"/>
    </source>
</evidence>
<evidence type="ECO:0000313" key="8">
    <source>
        <dbReference type="EMBL" id="MBR7799769.1"/>
    </source>
</evidence>
<dbReference type="EMBL" id="JAGSPJ010000002">
    <property type="protein sequence ID" value="MBR7799769.1"/>
    <property type="molecule type" value="Genomic_DNA"/>
</dbReference>
<gene>
    <name evidence="8" type="ORF">KDM90_07140</name>
</gene>
<dbReference type="Proteomes" id="UP000678545">
    <property type="component" value="Unassembled WGS sequence"/>
</dbReference>
<keyword evidence="9" id="KW-1185">Reference proteome</keyword>
<dbReference type="InterPro" id="IPR008988">
    <property type="entry name" value="Transcriptional_repressor_C"/>
</dbReference>
<dbReference type="AlphaFoldDB" id="A0A941E353"/>
<comment type="caution">
    <text evidence="8">The sequence shown here is derived from an EMBL/GenBank/DDBJ whole genome shotgun (WGS) entry which is preliminary data.</text>
</comment>
<evidence type="ECO:0000256" key="6">
    <source>
        <dbReference type="ARBA" id="ARBA00047846"/>
    </source>
</evidence>
<dbReference type="EC" id="6.3.4.15" evidence="5"/>
<evidence type="ECO:0000313" key="9">
    <source>
        <dbReference type="Proteomes" id="UP000678545"/>
    </source>
</evidence>